<evidence type="ECO:0000259" key="2">
    <source>
        <dbReference type="Pfam" id="PF01841"/>
    </source>
</evidence>
<feature type="domain" description="Transglutaminase-like" evidence="2">
    <location>
        <begin position="184"/>
        <end position="278"/>
    </location>
</feature>
<dbReference type="PANTHER" id="PTHR46333:SF2">
    <property type="entry name" value="CYTOKINESIS PROTEIN 3"/>
    <property type="match status" value="1"/>
</dbReference>
<dbReference type="Gene3D" id="3.10.620.30">
    <property type="match status" value="1"/>
</dbReference>
<dbReference type="InterPro" id="IPR002931">
    <property type="entry name" value="Transglutaminase-like"/>
</dbReference>
<comment type="caution">
    <text evidence="3">The sequence shown here is derived from an EMBL/GenBank/DDBJ whole genome shotgun (WGS) entry which is preliminary data.</text>
</comment>
<evidence type="ECO:0000256" key="1">
    <source>
        <dbReference type="SAM" id="SignalP"/>
    </source>
</evidence>
<name>A0ABR8PPU7_9CLOT</name>
<accession>A0ABR8PPU7</accession>
<dbReference type="Gene3D" id="1.10.1330.10">
    <property type="entry name" value="Dockerin domain"/>
    <property type="match status" value="1"/>
</dbReference>
<dbReference type="InterPro" id="IPR038765">
    <property type="entry name" value="Papain-like_cys_pep_sf"/>
</dbReference>
<dbReference type="PANTHER" id="PTHR46333">
    <property type="entry name" value="CYTOKINESIS PROTEIN 3"/>
    <property type="match status" value="1"/>
</dbReference>
<organism evidence="3 4">
    <name type="scientific">Clostridium cibarium</name>
    <dbReference type="NCBI Taxonomy" id="2762247"/>
    <lineage>
        <taxon>Bacteria</taxon>
        <taxon>Bacillati</taxon>
        <taxon>Bacillota</taxon>
        <taxon>Clostridia</taxon>
        <taxon>Eubacteriales</taxon>
        <taxon>Clostridiaceae</taxon>
        <taxon>Clostridium</taxon>
    </lineage>
</organism>
<dbReference type="SUPFAM" id="SSF63446">
    <property type="entry name" value="Type I dockerin domain"/>
    <property type="match status" value="1"/>
</dbReference>
<keyword evidence="4" id="KW-1185">Reference proteome</keyword>
<dbReference type="CDD" id="cd14254">
    <property type="entry name" value="Dockerin_II"/>
    <property type="match status" value="1"/>
</dbReference>
<feature type="signal peptide" evidence="1">
    <location>
        <begin position="1"/>
        <end position="24"/>
    </location>
</feature>
<protein>
    <recommendedName>
        <fullName evidence="2">Transglutaminase-like domain-containing protein</fullName>
    </recommendedName>
</protein>
<dbReference type="Pfam" id="PF01841">
    <property type="entry name" value="Transglut_core"/>
    <property type="match status" value="1"/>
</dbReference>
<gene>
    <name evidence="3" type="ORF">H9661_02360</name>
</gene>
<dbReference type="InterPro" id="IPR036439">
    <property type="entry name" value="Dockerin_dom_sf"/>
</dbReference>
<dbReference type="RefSeq" id="WP_191767614.1">
    <property type="nucleotide sequence ID" value="NZ_JACSRA010000003.1"/>
</dbReference>
<dbReference type="EMBL" id="JACSRA010000003">
    <property type="protein sequence ID" value="MBD7910189.1"/>
    <property type="molecule type" value="Genomic_DNA"/>
</dbReference>
<dbReference type="Pfam" id="PF00404">
    <property type="entry name" value="Dockerin_1"/>
    <property type="match status" value="1"/>
</dbReference>
<dbReference type="InterPro" id="IPR052557">
    <property type="entry name" value="CAP/Cytokinesis_protein"/>
</dbReference>
<feature type="chain" id="PRO_5046147486" description="Transglutaminase-like domain-containing protein" evidence="1">
    <location>
        <begin position="25"/>
        <end position="508"/>
    </location>
</feature>
<evidence type="ECO:0000313" key="3">
    <source>
        <dbReference type="EMBL" id="MBD7910189.1"/>
    </source>
</evidence>
<evidence type="ECO:0000313" key="4">
    <source>
        <dbReference type="Proteomes" id="UP000627781"/>
    </source>
</evidence>
<dbReference type="SUPFAM" id="SSF54001">
    <property type="entry name" value="Cysteine proteinases"/>
    <property type="match status" value="1"/>
</dbReference>
<proteinExistence type="predicted"/>
<dbReference type="InterPro" id="IPR002105">
    <property type="entry name" value="Dockerin_1_rpt"/>
</dbReference>
<keyword evidence="1" id="KW-0732">Signal</keyword>
<dbReference type="Proteomes" id="UP000627781">
    <property type="component" value="Unassembled WGS sequence"/>
</dbReference>
<sequence>MKKVSKILFFILSFNLITFLPVSAEIVSGENVNIEASSSQNLSGSKVVQGSMNLDQYMSYKEYPTTLTQTFNAYTGLKSASIGEQQIIAAIKTGLENLQTRINLDNYIQYFSYKSQYKLPMEYYFDTLYEYPEIFYPNLSVDCEAYVNSSDQITSYTLKVTYSNDNATISTMKTAFNNKVQEVKNNYLSTATTALEKEYAIHDYIIKNTTYDMENYKNNTIPNISHTAYGSLVNGVAVCDGYSKAAQLFLRDSGIESGIVVSEAINHAWNFIKLDGYYYFLDLTWDDPDRGDWVSYKYFNATDAEMKSGTSPHVWDEQGYPSAVNSTYSFLRSGDSYKRYKDKLYYSDIVNKTYLLNSVDLKGANKTLVYDADYVLDLEVYKNNAYCASAKYDEAGNKLYYVYRLNLTNKDDRVIFVTSGQLNDISQSGSNLVISYAEGGISKTETVSIAYNEDVNSDGVVDMLDLAILGNSYNAKAGTSLYKASYDVNSDSIIDIYDITKVATEFKL</sequence>
<reference evidence="3 4" key="1">
    <citation type="submission" date="2020-08" db="EMBL/GenBank/DDBJ databases">
        <title>A Genomic Blueprint of the Chicken Gut Microbiome.</title>
        <authorList>
            <person name="Gilroy R."/>
            <person name="Ravi A."/>
            <person name="Getino M."/>
            <person name="Pursley I."/>
            <person name="Horton D.L."/>
            <person name="Alikhan N.-F."/>
            <person name="Baker D."/>
            <person name="Gharbi K."/>
            <person name="Hall N."/>
            <person name="Watson M."/>
            <person name="Adriaenssens E.M."/>
            <person name="Foster-Nyarko E."/>
            <person name="Jarju S."/>
            <person name="Secka A."/>
            <person name="Antonio M."/>
            <person name="Oren A."/>
            <person name="Chaudhuri R."/>
            <person name="La Ragione R.M."/>
            <person name="Hildebrand F."/>
            <person name="Pallen M.J."/>
        </authorList>
    </citation>
    <scope>NUCLEOTIDE SEQUENCE [LARGE SCALE GENOMIC DNA]</scope>
    <source>
        <strain evidence="3 4">Sa3CVN1</strain>
    </source>
</reference>